<dbReference type="Proteomes" id="UP000018948">
    <property type="component" value="Unassembled WGS sequence"/>
</dbReference>
<dbReference type="OrthoDB" id="143519at2759"/>
<comment type="caution">
    <text evidence="2">The sequence shown here is derived from an EMBL/GenBank/DDBJ whole genome shotgun (WGS) entry which is preliminary data.</text>
</comment>
<feature type="region of interest" description="Disordered" evidence="1">
    <location>
        <begin position="52"/>
        <end position="74"/>
    </location>
</feature>
<evidence type="ECO:0000313" key="2">
    <source>
        <dbReference type="EMBL" id="ETP52779.1"/>
    </source>
</evidence>
<sequence length="74" mass="8445">MTKLKAFLSKVDEMDEKAAQMIKGKTVEESGEILTKLWDDVLPLLENTERKGITPQNLGNHPTFKNYLTRKLPT</sequence>
<evidence type="ECO:0000256" key="1">
    <source>
        <dbReference type="SAM" id="MobiDB-lite"/>
    </source>
</evidence>
<reference evidence="2 3" key="1">
    <citation type="submission" date="2013-11" db="EMBL/GenBank/DDBJ databases">
        <title>The Genome Sequence of Phytophthora parasitica P10297.</title>
        <authorList>
            <consortium name="The Broad Institute Genomics Platform"/>
            <person name="Russ C."/>
            <person name="Tyler B."/>
            <person name="Panabieres F."/>
            <person name="Shan W."/>
            <person name="Tripathy S."/>
            <person name="Grunwald N."/>
            <person name="Machado M."/>
            <person name="Johnson C.S."/>
            <person name="Walker B."/>
            <person name="Young S.K."/>
            <person name="Zeng Q."/>
            <person name="Gargeya S."/>
            <person name="Fitzgerald M."/>
            <person name="Haas B."/>
            <person name="Abouelleil A."/>
            <person name="Allen A.W."/>
            <person name="Alvarado L."/>
            <person name="Arachchi H.M."/>
            <person name="Berlin A.M."/>
            <person name="Chapman S.B."/>
            <person name="Gainer-Dewar J."/>
            <person name="Goldberg J."/>
            <person name="Griggs A."/>
            <person name="Gujja S."/>
            <person name="Hansen M."/>
            <person name="Howarth C."/>
            <person name="Imamovic A."/>
            <person name="Ireland A."/>
            <person name="Larimer J."/>
            <person name="McCowan C."/>
            <person name="Murphy C."/>
            <person name="Pearson M."/>
            <person name="Poon T.W."/>
            <person name="Priest M."/>
            <person name="Roberts A."/>
            <person name="Saif S."/>
            <person name="Shea T."/>
            <person name="Sisk P."/>
            <person name="Sykes S."/>
            <person name="Wortman J."/>
            <person name="Nusbaum C."/>
            <person name="Birren B."/>
        </authorList>
    </citation>
    <scope>NUCLEOTIDE SEQUENCE [LARGE SCALE GENOMIC DNA]</scope>
    <source>
        <strain evidence="2 3">P10297</strain>
    </source>
</reference>
<protein>
    <submittedName>
        <fullName evidence="2">Uncharacterized protein</fullName>
    </submittedName>
</protein>
<name>W3A2N2_PHYNI</name>
<proteinExistence type="predicted"/>
<dbReference type="EMBL" id="ANIY01000467">
    <property type="protein sequence ID" value="ETP52779.1"/>
    <property type="molecule type" value="Genomic_DNA"/>
</dbReference>
<accession>W3A2N2</accession>
<organism evidence="2 3">
    <name type="scientific">Phytophthora nicotianae P10297</name>
    <dbReference type="NCBI Taxonomy" id="1317064"/>
    <lineage>
        <taxon>Eukaryota</taxon>
        <taxon>Sar</taxon>
        <taxon>Stramenopiles</taxon>
        <taxon>Oomycota</taxon>
        <taxon>Peronosporomycetes</taxon>
        <taxon>Peronosporales</taxon>
        <taxon>Peronosporaceae</taxon>
        <taxon>Phytophthora</taxon>
    </lineage>
</organism>
<evidence type="ECO:0000313" key="3">
    <source>
        <dbReference type="Proteomes" id="UP000018948"/>
    </source>
</evidence>
<dbReference type="AlphaFoldDB" id="W3A2N2"/>
<gene>
    <name evidence="2" type="ORF">F442_02253</name>
</gene>